<keyword evidence="6" id="KW-0812">Transmembrane</keyword>
<evidence type="ECO:0000256" key="4">
    <source>
        <dbReference type="ARBA" id="ARBA00023088"/>
    </source>
</evidence>
<feature type="domain" description="Gram-positive cocci surface proteins LPxTG" evidence="7">
    <location>
        <begin position="218"/>
        <end position="257"/>
    </location>
</feature>
<evidence type="ECO:0000256" key="6">
    <source>
        <dbReference type="SAM" id="Phobius"/>
    </source>
</evidence>
<protein>
    <submittedName>
        <fullName evidence="8">LPXTG cell wall anchor domain-containing protein</fullName>
    </submittedName>
</protein>
<keyword evidence="2" id="KW-0964">Secreted</keyword>
<dbReference type="Pfam" id="PF00746">
    <property type="entry name" value="Gram_pos_anchor"/>
    <property type="match status" value="1"/>
</dbReference>
<feature type="compositionally biased region" description="Low complexity" evidence="5">
    <location>
        <begin position="195"/>
        <end position="224"/>
    </location>
</feature>
<keyword evidence="4" id="KW-0572">Peptidoglycan-anchor</keyword>
<proteinExistence type="predicted"/>
<accession>A0A4V3TVA2</accession>
<evidence type="ECO:0000256" key="5">
    <source>
        <dbReference type="SAM" id="MobiDB-lite"/>
    </source>
</evidence>
<keyword evidence="9" id="KW-1185">Reference proteome</keyword>
<evidence type="ECO:0000256" key="2">
    <source>
        <dbReference type="ARBA" id="ARBA00022525"/>
    </source>
</evidence>
<evidence type="ECO:0000256" key="1">
    <source>
        <dbReference type="ARBA" id="ARBA00022512"/>
    </source>
</evidence>
<evidence type="ECO:0000256" key="3">
    <source>
        <dbReference type="ARBA" id="ARBA00022729"/>
    </source>
</evidence>
<evidence type="ECO:0000259" key="7">
    <source>
        <dbReference type="Pfam" id="PF00746"/>
    </source>
</evidence>
<comment type="caution">
    <text evidence="8">The sequence shown here is derived from an EMBL/GenBank/DDBJ whole genome shotgun (WGS) entry which is preliminary data.</text>
</comment>
<evidence type="ECO:0000313" key="9">
    <source>
        <dbReference type="Proteomes" id="UP000310506"/>
    </source>
</evidence>
<reference evidence="8 9" key="1">
    <citation type="submission" date="2019-01" db="EMBL/GenBank/DDBJ databases">
        <title>Vagococcus silagei sp. nov. isolated from brewer's grain.</title>
        <authorList>
            <person name="Guu J.-R."/>
        </authorList>
    </citation>
    <scope>NUCLEOTIDE SEQUENCE [LARGE SCALE GENOMIC DNA]</scope>
    <source>
        <strain evidence="8 9">2B-2</strain>
    </source>
</reference>
<keyword evidence="6" id="KW-0472">Membrane</keyword>
<keyword evidence="6" id="KW-1133">Transmembrane helix</keyword>
<feature type="transmembrane region" description="Helical" evidence="6">
    <location>
        <begin position="235"/>
        <end position="253"/>
    </location>
</feature>
<dbReference type="AlphaFoldDB" id="A0A4V3TVA2"/>
<sequence>MLQLSYKKREMEGMTMKKRVILLLSLIMLTRIGTIQAFAEDTNNATIKDNAETTQTITDETQSTDTAKTPVTQELLNMRLRVLNILIHNKKISQGEYDQTVAKVKAAKTNEELEGYMNEITKNNQEAGNYWWSFSEAYLNIGGNIDTLLKQGKIDSNYAKELKTRLDSAMSREDLYAVRDELDATIKDPDIGIDPPKTTDQTNFTTTTNSTTKPTTKPTTSTGKLPQTGEQKSKWMMIVGGIVIIAVVIVIVMKNKAKTKEVEDKTEDE</sequence>
<dbReference type="InterPro" id="IPR019931">
    <property type="entry name" value="LPXTG_anchor"/>
</dbReference>
<keyword evidence="1" id="KW-0134">Cell wall</keyword>
<gene>
    <name evidence="8" type="ORF">ESZ54_02565</name>
</gene>
<evidence type="ECO:0000313" key="8">
    <source>
        <dbReference type="EMBL" id="THB62109.1"/>
    </source>
</evidence>
<dbReference type="EMBL" id="SDGV01000004">
    <property type="protein sequence ID" value="THB62109.1"/>
    <property type="molecule type" value="Genomic_DNA"/>
</dbReference>
<organism evidence="8 9">
    <name type="scientific">Vagococcus silagei</name>
    <dbReference type="NCBI Taxonomy" id="2508885"/>
    <lineage>
        <taxon>Bacteria</taxon>
        <taxon>Bacillati</taxon>
        <taxon>Bacillota</taxon>
        <taxon>Bacilli</taxon>
        <taxon>Lactobacillales</taxon>
        <taxon>Enterococcaceae</taxon>
        <taxon>Vagococcus</taxon>
    </lineage>
</organism>
<keyword evidence="3" id="KW-0732">Signal</keyword>
<feature type="region of interest" description="Disordered" evidence="5">
    <location>
        <begin position="187"/>
        <end position="228"/>
    </location>
</feature>
<dbReference type="NCBIfam" id="TIGR01167">
    <property type="entry name" value="LPXTG_anchor"/>
    <property type="match status" value="1"/>
</dbReference>
<dbReference type="Proteomes" id="UP000310506">
    <property type="component" value="Unassembled WGS sequence"/>
</dbReference>
<name>A0A4V3TVA2_9ENTE</name>